<accession>A0ABT1IL38</accession>
<reference evidence="1 2" key="1">
    <citation type="submission" date="2022-06" db="EMBL/GenBank/DDBJ databases">
        <title>Genomic Encyclopedia of Archaeal and Bacterial Type Strains, Phase II (KMG-II): from individual species to whole genera.</title>
        <authorList>
            <person name="Goeker M."/>
        </authorList>
    </citation>
    <scope>NUCLEOTIDE SEQUENCE [LARGE SCALE GENOMIC DNA]</scope>
    <source>
        <strain evidence="1 2">DSM 44255</strain>
    </source>
</reference>
<evidence type="ECO:0000313" key="2">
    <source>
        <dbReference type="Proteomes" id="UP001205185"/>
    </source>
</evidence>
<organism evidence="1 2">
    <name type="scientific">Actinokineospora diospyrosa</name>
    <dbReference type="NCBI Taxonomy" id="103728"/>
    <lineage>
        <taxon>Bacteria</taxon>
        <taxon>Bacillati</taxon>
        <taxon>Actinomycetota</taxon>
        <taxon>Actinomycetes</taxon>
        <taxon>Pseudonocardiales</taxon>
        <taxon>Pseudonocardiaceae</taxon>
        <taxon>Actinokineospora</taxon>
    </lineage>
</organism>
<sequence>MSDRLRRLHLLVEGYTEEAAVTEVLKPHLEQAGWAVTFSIIATRRVVSGPSNRGGVATWAKLKREIRLLLGTRASKS</sequence>
<protein>
    <submittedName>
        <fullName evidence="1">Uncharacterized protein</fullName>
    </submittedName>
</protein>
<keyword evidence="2" id="KW-1185">Reference proteome</keyword>
<evidence type="ECO:0000313" key="1">
    <source>
        <dbReference type="EMBL" id="MCP2273368.1"/>
    </source>
</evidence>
<comment type="caution">
    <text evidence="1">The sequence shown here is derived from an EMBL/GenBank/DDBJ whole genome shotgun (WGS) entry which is preliminary data.</text>
</comment>
<dbReference type="Proteomes" id="UP001205185">
    <property type="component" value="Unassembled WGS sequence"/>
</dbReference>
<name>A0ABT1IL38_9PSEU</name>
<dbReference type="EMBL" id="JAMTCO010000016">
    <property type="protein sequence ID" value="MCP2273368.1"/>
    <property type="molecule type" value="Genomic_DNA"/>
</dbReference>
<proteinExistence type="predicted"/>
<gene>
    <name evidence="1" type="ORF">LV75_005897</name>
</gene>